<evidence type="ECO:0000313" key="2">
    <source>
        <dbReference type="Proteomes" id="UP000027931"/>
    </source>
</evidence>
<accession>A0A074LRX8</accession>
<dbReference type="STRING" id="1157490.EL26_11065"/>
<dbReference type="EMBL" id="JMIR01000013">
    <property type="protein sequence ID" value="KEO83225.1"/>
    <property type="molecule type" value="Genomic_DNA"/>
</dbReference>
<comment type="caution">
    <text evidence="1">The sequence shown here is derived from an EMBL/GenBank/DDBJ whole genome shotgun (WGS) entry which is preliminary data.</text>
</comment>
<keyword evidence="2" id="KW-1185">Reference proteome</keyword>
<reference evidence="1 2" key="1">
    <citation type="journal article" date="2013" name="Int. J. Syst. Evol. Microbiol.">
        <title>Tumebacillus flagellatus sp. nov., an alpha-amylase/pullulanase-producing bacterium isolated from cassava wastewater.</title>
        <authorList>
            <person name="Wang Q."/>
            <person name="Xie N."/>
            <person name="Qin Y."/>
            <person name="Shen N."/>
            <person name="Zhu J."/>
            <person name="Mi H."/>
            <person name="Huang R."/>
        </authorList>
    </citation>
    <scope>NUCLEOTIDE SEQUENCE [LARGE SCALE GENOMIC DNA]</scope>
    <source>
        <strain evidence="1 2">GST4</strain>
    </source>
</reference>
<evidence type="ECO:0000313" key="1">
    <source>
        <dbReference type="EMBL" id="KEO83225.1"/>
    </source>
</evidence>
<sequence>MPVRKQIESQLLELLQEALTYQIKLGAQAVPPEDARFTEWQRETARLLRIAFGELSVHFRAFRRQEGRETCLARARRALAVYGIPNPFLLVEDGLSLPDFARNRAWVADLEREDALWSWRLSDDWQDRWKL</sequence>
<organism evidence="1 2">
    <name type="scientific">Tumebacillus flagellatus</name>
    <dbReference type="NCBI Taxonomy" id="1157490"/>
    <lineage>
        <taxon>Bacteria</taxon>
        <taxon>Bacillati</taxon>
        <taxon>Bacillota</taxon>
        <taxon>Bacilli</taxon>
        <taxon>Bacillales</taxon>
        <taxon>Alicyclobacillaceae</taxon>
        <taxon>Tumebacillus</taxon>
    </lineage>
</organism>
<dbReference type="RefSeq" id="WP_038087927.1">
    <property type="nucleotide sequence ID" value="NZ_JMIR01000013.1"/>
</dbReference>
<protein>
    <submittedName>
        <fullName evidence="1">Uncharacterized protein</fullName>
    </submittedName>
</protein>
<proteinExistence type="predicted"/>
<dbReference type="OrthoDB" id="1416959at1239"/>
<dbReference type="AlphaFoldDB" id="A0A074LRX8"/>
<dbReference type="Proteomes" id="UP000027931">
    <property type="component" value="Unassembled WGS sequence"/>
</dbReference>
<name>A0A074LRX8_9BACL</name>
<gene>
    <name evidence="1" type="ORF">EL26_11065</name>
</gene>